<dbReference type="Proteomes" id="UP000011761">
    <property type="component" value="Unassembled WGS sequence"/>
</dbReference>
<gene>
    <name evidence="4" type="ORF">BAUCODRAFT_39601</name>
</gene>
<dbReference type="Gene3D" id="3.40.30.10">
    <property type="entry name" value="Glutaredoxin"/>
    <property type="match status" value="1"/>
</dbReference>
<dbReference type="PROSITE" id="PS50404">
    <property type="entry name" value="GST_NTER"/>
    <property type="match status" value="1"/>
</dbReference>
<dbReference type="InterPro" id="IPR036282">
    <property type="entry name" value="Glutathione-S-Trfase_C_sf"/>
</dbReference>
<sequence>MSVPTRLTPTCFGTTGPRGSGLASLIIKPHWSFQSTCRSFTFPPAYSFRQTTVSVRQRQSRSFPYSTTTHSMAPQLYTDETPDEVKNAKGLHLITMNTPNGQAVQIMLEELKDAYGTEWTTTLINIMTNEQKKDWFLRLDPNGRIPVLVDNTQNPPFPSMETSAEMFYLLKQYDKEDRFGFKDDLERNQCLQWTFFWHGSGAPYQGQVNHFNKFAKEKIPYAIDRFKNETLRVYGVLEIQLSGKYSDSGPREYLAGKGKGKYSVADMKTWPWVKGYEFSGFTKEDMQPFPNVLKWIDRIAERPAVQRGIGEAYTQKQ</sequence>
<name>M2MXN3_BAUPA</name>
<evidence type="ECO:0000259" key="3">
    <source>
        <dbReference type="PROSITE" id="PS50405"/>
    </source>
</evidence>
<dbReference type="PANTHER" id="PTHR44051:SF8">
    <property type="entry name" value="GLUTATHIONE S-TRANSFERASE GSTA"/>
    <property type="match status" value="1"/>
</dbReference>
<dbReference type="InterPro" id="IPR010987">
    <property type="entry name" value="Glutathione-S-Trfase_C-like"/>
</dbReference>
<dbReference type="STRING" id="717646.M2MXN3"/>
<dbReference type="RefSeq" id="XP_007681425.1">
    <property type="nucleotide sequence ID" value="XM_007683235.1"/>
</dbReference>
<reference evidence="4 5" key="1">
    <citation type="journal article" date="2012" name="PLoS Pathog.">
        <title>Diverse lifestyles and strategies of plant pathogenesis encoded in the genomes of eighteen Dothideomycetes fungi.</title>
        <authorList>
            <person name="Ohm R.A."/>
            <person name="Feau N."/>
            <person name="Henrissat B."/>
            <person name="Schoch C.L."/>
            <person name="Horwitz B.A."/>
            <person name="Barry K.W."/>
            <person name="Condon B.J."/>
            <person name="Copeland A.C."/>
            <person name="Dhillon B."/>
            <person name="Glaser F."/>
            <person name="Hesse C.N."/>
            <person name="Kosti I."/>
            <person name="LaButti K."/>
            <person name="Lindquist E.A."/>
            <person name="Lucas S."/>
            <person name="Salamov A.A."/>
            <person name="Bradshaw R.E."/>
            <person name="Ciuffetti L."/>
            <person name="Hamelin R.C."/>
            <person name="Kema G.H.J."/>
            <person name="Lawrence C."/>
            <person name="Scott J.A."/>
            <person name="Spatafora J.W."/>
            <person name="Turgeon B.G."/>
            <person name="de Wit P.J.G.M."/>
            <person name="Zhong S."/>
            <person name="Goodwin S.B."/>
            <person name="Grigoriev I.V."/>
        </authorList>
    </citation>
    <scope>NUCLEOTIDE SEQUENCE [LARGE SCALE GENOMIC DNA]</scope>
    <source>
        <strain evidence="4 5">UAMH 10762</strain>
    </source>
</reference>
<proteinExistence type="inferred from homology"/>
<dbReference type="OrthoDB" id="422574at2759"/>
<evidence type="ECO:0000313" key="5">
    <source>
        <dbReference type="Proteomes" id="UP000011761"/>
    </source>
</evidence>
<dbReference type="PROSITE" id="PS50405">
    <property type="entry name" value="GST_CTER"/>
    <property type="match status" value="1"/>
</dbReference>
<comment type="similarity">
    <text evidence="1">Belongs to the GST superfamily.</text>
</comment>
<dbReference type="SFLD" id="SFLDS00019">
    <property type="entry name" value="Glutathione_Transferase_(cytos"/>
    <property type="match status" value="1"/>
</dbReference>
<dbReference type="SUPFAM" id="SSF47616">
    <property type="entry name" value="GST C-terminal domain-like"/>
    <property type="match status" value="1"/>
</dbReference>
<dbReference type="OMA" id="ITQNTPN"/>
<dbReference type="HOGENOM" id="CLU_011226_14_0_1"/>
<dbReference type="GeneID" id="19113838"/>
<dbReference type="AlphaFoldDB" id="M2MXN3"/>
<dbReference type="Pfam" id="PF02798">
    <property type="entry name" value="GST_N"/>
    <property type="match status" value="1"/>
</dbReference>
<dbReference type="SUPFAM" id="SSF52833">
    <property type="entry name" value="Thioredoxin-like"/>
    <property type="match status" value="1"/>
</dbReference>
<dbReference type="InterPro" id="IPR004045">
    <property type="entry name" value="Glutathione_S-Trfase_N"/>
</dbReference>
<organism evidence="4 5">
    <name type="scientific">Baudoinia panamericana (strain UAMH 10762)</name>
    <name type="common">Angels' share fungus</name>
    <name type="synonym">Baudoinia compniacensis (strain UAMH 10762)</name>
    <dbReference type="NCBI Taxonomy" id="717646"/>
    <lineage>
        <taxon>Eukaryota</taxon>
        <taxon>Fungi</taxon>
        <taxon>Dikarya</taxon>
        <taxon>Ascomycota</taxon>
        <taxon>Pezizomycotina</taxon>
        <taxon>Dothideomycetes</taxon>
        <taxon>Dothideomycetidae</taxon>
        <taxon>Mycosphaerellales</taxon>
        <taxon>Teratosphaeriaceae</taxon>
        <taxon>Baudoinia</taxon>
    </lineage>
</organism>
<dbReference type="PANTHER" id="PTHR44051">
    <property type="entry name" value="GLUTATHIONE S-TRANSFERASE-RELATED"/>
    <property type="match status" value="1"/>
</dbReference>
<feature type="domain" description="GST N-terminal" evidence="2">
    <location>
        <begin position="88"/>
        <end position="177"/>
    </location>
</feature>
<protein>
    <recommendedName>
        <fullName evidence="6">GST N-terminal domain-containing protein</fullName>
    </recommendedName>
</protein>
<evidence type="ECO:0000259" key="2">
    <source>
        <dbReference type="PROSITE" id="PS50404"/>
    </source>
</evidence>
<accession>M2MXN3</accession>
<dbReference type="KEGG" id="bcom:BAUCODRAFT_39601"/>
<keyword evidence="5" id="KW-1185">Reference proteome</keyword>
<dbReference type="EMBL" id="KB445564">
    <property type="protein sequence ID" value="EMC91429.1"/>
    <property type="molecule type" value="Genomic_DNA"/>
</dbReference>
<dbReference type="eggNOG" id="KOG0867">
    <property type="taxonomic scope" value="Eukaryota"/>
</dbReference>
<evidence type="ECO:0000256" key="1">
    <source>
        <dbReference type="ARBA" id="ARBA00007409"/>
    </source>
</evidence>
<dbReference type="Pfam" id="PF14497">
    <property type="entry name" value="GST_C_3"/>
    <property type="match status" value="1"/>
</dbReference>
<dbReference type="InterPro" id="IPR036249">
    <property type="entry name" value="Thioredoxin-like_sf"/>
</dbReference>
<evidence type="ECO:0008006" key="6">
    <source>
        <dbReference type="Google" id="ProtNLM"/>
    </source>
</evidence>
<dbReference type="InterPro" id="IPR004046">
    <property type="entry name" value="GST_C"/>
</dbReference>
<dbReference type="InterPro" id="IPR040079">
    <property type="entry name" value="Glutathione_S-Trfase"/>
</dbReference>
<feature type="domain" description="GST C-terminal" evidence="3">
    <location>
        <begin position="183"/>
        <end position="317"/>
    </location>
</feature>
<evidence type="ECO:0000313" key="4">
    <source>
        <dbReference type="EMBL" id="EMC91429.1"/>
    </source>
</evidence>
<dbReference type="Gene3D" id="1.20.1050.10">
    <property type="match status" value="1"/>
</dbReference>
<dbReference type="SFLD" id="SFLDG00358">
    <property type="entry name" value="Main_(cytGST)"/>
    <property type="match status" value="1"/>
</dbReference>